<evidence type="ECO:0000256" key="2">
    <source>
        <dbReference type="SAM" id="SignalP"/>
    </source>
</evidence>
<dbReference type="InterPro" id="IPR008972">
    <property type="entry name" value="Cupredoxin"/>
</dbReference>
<dbReference type="AlphaFoldDB" id="A0A0L0NA93"/>
<gene>
    <name evidence="3" type="ORF">TOPH_04409</name>
</gene>
<feature type="compositionally biased region" description="Low complexity" evidence="1">
    <location>
        <begin position="156"/>
        <end position="173"/>
    </location>
</feature>
<dbReference type="InterPro" id="IPR052953">
    <property type="entry name" value="Ser-rich/MCO-related"/>
</dbReference>
<proteinExistence type="predicted"/>
<dbReference type="CDD" id="cd00920">
    <property type="entry name" value="Cupredoxin"/>
    <property type="match status" value="1"/>
</dbReference>
<feature type="signal peptide" evidence="2">
    <location>
        <begin position="1"/>
        <end position="20"/>
    </location>
</feature>
<dbReference type="STRING" id="1163406.A0A0L0NA93"/>
<reference evidence="3 4" key="1">
    <citation type="journal article" date="2015" name="BMC Genomics">
        <title>The genome of the truffle-parasite Tolypocladium ophioglossoides and the evolution of antifungal peptaibiotics.</title>
        <authorList>
            <person name="Quandt C.A."/>
            <person name="Bushley K.E."/>
            <person name="Spatafora J.W."/>
        </authorList>
    </citation>
    <scope>NUCLEOTIDE SEQUENCE [LARGE SCALE GENOMIC DNA]</scope>
    <source>
        <strain evidence="3 4">CBS 100239</strain>
    </source>
</reference>
<dbReference type="Gene3D" id="2.60.40.420">
    <property type="entry name" value="Cupredoxins - blue copper proteins"/>
    <property type="match status" value="1"/>
</dbReference>
<comment type="caution">
    <text evidence="3">The sequence shown here is derived from an EMBL/GenBank/DDBJ whole genome shotgun (WGS) entry which is preliminary data.</text>
</comment>
<keyword evidence="4" id="KW-1185">Reference proteome</keyword>
<evidence type="ECO:0008006" key="5">
    <source>
        <dbReference type="Google" id="ProtNLM"/>
    </source>
</evidence>
<keyword evidence="2" id="KW-0732">Signal</keyword>
<evidence type="ECO:0000256" key="1">
    <source>
        <dbReference type="SAM" id="MobiDB-lite"/>
    </source>
</evidence>
<feature type="chain" id="PRO_5005544932" description="Extracellular serine-rich protein" evidence="2">
    <location>
        <begin position="21"/>
        <end position="257"/>
    </location>
</feature>
<evidence type="ECO:0000313" key="4">
    <source>
        <dbReference type="Proteomes" id="UP000036947"/>
    </source>
</evidence>
<dbReference type="SUPFAM" id="SSF49503">
    <property type="entry name" value="Cupredoxins"/>
    <property type="match status" value="1"/>
</dbReference>
<name>A0A0L0NA93_TOLOC</name>
<feature type="region of interest" description="Disordered" evidence="1">
    <location>
        <begin position="142"/>
        <end position="173"/>
    </location>
</feature>
<dbReference type="EMBL" id="LFRF01000010">
    <property type="protein sequence ID" value="KND91033.1"/>
    <property type="molecule type" value="Genomic_DNA"/>
</dbReference>
<evidence type="ECO:0000313" key="3">
    <source>
        <dbReference type="EMBL" id="KND91033.1"/>
    </source>
</evidence>
<protein>
    <recommendedName>
        <fullName evidence="5">Extracellular serine-rich protein</fullName>
    </recommendedName>
</protein>
<dbReference type="OrthoDB" id="1076608at2759"/>
<dbReference type="PANTHER" id="PTHR34883">
    <property type="entry name" value="SERINE-RICH PROTEIN, PUTATIVE-RELATED-RELATED"/>
    <property type="match status" value="1"/>
</dbReference>
<sequence length="257" mass="25353">MQLTSTLLGLAAIAATSVSAQKGSTIKVTVADGGLKYDPPSLTAQVGTAIQFNFFPKNHTVTQSSFGDPCHPLEGGFFSGFVPVKDSPSGTSFTITVTDTKPIWFYCGQGSHCQSGMVGAINAPTSGNTFEAFAALAKKATNSTSPPGGAVGGVLSNSNSTSSSSPSSSSVAQSSSAYTTKPYTSTWTTNGSTFTSTATSTLFTAGPAPTTTSSAGPSGSTAAASSAAASTGAAATALPRFNALNAGALIVAAAAML</sequence>
<organism evidence="3 4">
    <name type="scientific">Tolypocladium ophioglossoides (strain CBS 100239)</name>
    <name type="common">Snaketongue truffleclub</name>
    <name type="synonym">Elaphocordyceps ophioglossoides</name>
    <dbReference type="NCBI Taxonomy" id="1163406"/>
    <lineage>
        <taxon>Eukaryota</taxon>
        <taxon>Fungi</taxon>
        <taxon>Dikarya</taxon>
        <taxon>Ascomycota</taxon>
        <taxon>Pezizomycotina</taxon>
        <taxon>Sordariomycetes</taxon>
        <taxon>Hypocreomycetidae</taxon>
        <taxon>Hypocreales</taxon>
        <taxon>Ophiocordycipitaceae</taxon>
        <taxon>Tolypocladium</taxon>
    </lineage>
</organism>
<dbReference type="PANTHER" id="PTHR34883:SF15">
    <property type="entry name" value="EXTRACELLULAR SERINE-RICH PROTEIN"/>
    <property type="match status" value="1"/>
</dbReference>
<accession>A0A0L0NA93</accession>
<dbReference type="Proteomes" id="UP000036947">
    <property type="component" value="Unassembled WGS sequence"/>
</dbReference>